<reference evidence="1" key="1">
    <citation type="submission" date="2016-10" db="EMBL/GenBank/DDBJ databases">
        <title>CRISPR-Cas defence system in Roseofilum reptotaenium: evidence of a bacteriophage-cyanobacterium arms race in the coral black band disease.</title>
        <authorList>
            <person name="Buerger P."/>
            <person name="Wood-Charlson E.M."/>
            <person name="Weynberg K.D."/>
            <person name="Willis B."/>
            <person name="Van Oppen M.J."/>
        </authorList>
    </citation>
    <scope>NUCLEOTIDE SEQUENCE [LARGE SCALE GENOMIC DNA]</scope>
    <source>
        <strain evidence="1">AO1-A</strain>
    </source>
</reference>
<gene>
    <name evidence="1" type="ORF">BI308_11270</name>
</gene>
<proteinExistence type="predicted"/>
<comment type="caution">
    <text evidence="1">The sequence shown here is derived from an EMBL/GenBank/DDBJ whole genome shotgun (WGS) entry which is preliminary data.</text>
</comment>
<organism evidence="1 2">
    <name type="scientific">Roseofilum reptotaenium AO1-A</name>
    <dbReference type="NCBI Taxonomy" id="1925591"/>
    <lineage>
        <taxon>Bacteria</taxon>
        <taxon>Bacillati</taxon>
        <taxon>Cyanobacteriota</taxon>
        <taxon>Cyanophyceae</taxon>
        <taxon>Desertifilales</taxon>
        <taxon>Desertifilaceae</taxon>
        <taxon>Roseofilum</taxon>
    </lineage>
</organism>
<dbReference type="EMBL" id="MLAW01000016">
    <property type="protein sequence ID" value="OJJ25537.1"/>
    <property type="molecule type" value="Genomic_DNA"/>
</dbReference>
<evidence type="ECO:0000313" key="1">
    <source>
        <dbReference type="EMBL" id="OJJ25537.1"/>
    </source>
</evidence>
<keyword evidence="2" id="KW-1185">Reference proteome</keyword>
<dbReference type="AlphaFoldDB" id="A0A1L9QSI0"/>
<sequence>MSPKIEAVMQAINRLSLQEQEQLLSRLQTHYRSSDEISDLENKNAEFWQGVSLSQLMKHQHPRTFQDAQEWVAEFWPEEDTVEDFLRFLREQRERNSDS</sequence>
<name>A0A1L9QSI0_9CYAN</name>
<evidence type="ECO:0000313" key="2">
    <source>
        <dbReference type="Proteomes" id="UP000183940"/>
    </source>
</evidence>
<dbReference type="Proteomes" id="UP000183940">
    <property type="component" value="Unassembled WGS sequence"/>
</dbReference>
<accession>A0A1L9QSI0</accession>
<dbReference type="STRING" id="1925591.BI308_11270"/>
<protein>
    <submittedName>
        <fullName evidence="1">Uncharacterized protein</fullName>
    </submittedName>
</protein>